<protein>
    <submittedName>
        <fullName evidence="2">Uncharacterized protein</fullName>
    </submittedName>
</protein>
<organism evidence="2 3">
    <name type="scientific">Panacibacter microcysteis</name>
    <dbReference type="NCBI Taxonomy" id="2793269"/>
    <lineage>
        <taxon>Bacteria</taxon>
        <taxon>Pseudomonadati</taxon>
        <taxon>Bacteroidota</taxon>
        <taxon>Chitinophagia</taxon>
        <taxon>Chitinophagales</taxon>
        <taxon>Chitinophagaceae</taxon>
        <taxon>Panacibacter</taxon>
    </lineage>
</organism>
<name>A0A931E8F4_9BACT</name>
<evidence type="ECO:0000313" key="2">
    <source>
        <dbReference type="EMBL" id="MBG9377286.1"/>
    </source>
</evidence>
<evidence type="ECO:0000256" key="1">
    <source>
        <dbReference type="SAM" id="SignalP"/>
    </source>
</evidence>
<dbReference type="AlphaFoldDB" id="A0A931E8F4"/>
<dbReference type="Proteomes" id="UP000628448">
    <property type="component" value="Unassembled WGS sequence"/>
</dbReference>
<dbReference type="EMBL" id="JADWYR010000002">
    <property type="protein sequence ID" value="MBG9377286.1"/>
    <property type="molecule type" value="Genomic_DNA"/>
</dbReference>
<keyword evidence="3" id="KW-1185">Reference proteome</keyword>
<sequence>MLHKTLTTRNAFLFLFVLLRFNLFAQNDLTDAAQPIVKEGKLLYKSEMASWYGTDLFLENYKDRANIGGYFSYTENDTAKCIFFSKDEVPKIIGTISFDSTYKAAAANVNLVERDFTGREIDLYEIRKAALEIINSDTLFKTYDNTSLNLIPLVQGATKKVYVLTGPKNSGVVIFGNDYLLTFDAGNKLVDKKQLHQNIIPVYYGDEAKEAGRQAVGAMHSHLPQTGYFITATDICTLMLYEKFAKWETYNVVSEKYLNIWNCKSDQLTVITMDVMKKINSDQEKRNRKKQKNDQD</sequence>
<dbReference type="RefSeq" id="WP_196991376.1">
    <property type="nucleotide sequence ID" value="NZ_JADWYR010000002.1"/>
</dbReference>
<keyword evidence="1" id="KW-0732">Signal</keyword>
<gene>
    <name evidence="2" type="ORF">I5907_13675</name>
</gene>
<evidence type="ECO:0000313" key="3">
    <source>
        <dbReference type="Proteomes" id="UP000628448"/>
    </source>
</evidence>
<comment type="caution">
    <text evidence="2">The sequence shown here is derived from an EMBL/GenBank/DDBJ whole genome shotgun (WGS) entry which is preliminary data.</text>
</comment>
<reference evidence="2" key="1">
    <citation type="submission" date="2020-11" db="EMBL/GenBank/DDBJ databases">
        <title>Bacterial whole genome sequence for Panacibacter sp. DH6.</title>
        <authorList>
            <person name="Le V."/>
            <person name="Ko S."/>
            <person name="Ahn C.-Y."/>
            <person name="Oh H.-M."/>
        </authorList>
    </citation>
    <scope>NUCLEOTIDE SEQUENCE</scope>
    <source>
        <strain evidence="2">DH6</strain>
    </source>
</reference>
<accession>A0A931E8F4</accession>
<feature type="chain" id="PRO_5037137216" evidence="1">
    <location>
        <begin position="26"/>
        <end position="296"/>
    </location>
</feature>
<feature type="signal peptide" evidence="1">
    <location>
        <begin position="1"/>
        <end position="25"/>
    </location>
</feature>
<proteinExistence type="predicted"/>